<dbReference type="InterPro" id="IPR050235">
    <property type="entry name" value="CK1_Ser-Thr_kinase"/>
</dbReference>
<accession>A0A1R2BEA1</accession>
<evidence type="ECO:0000313" key="8">
    <source>
        <dbReference type="EMBL" id="OMJ75084.1"/>
    </source>
</evidence>
<dbReference type="EC" id="2.7.11.1" evidence="1"/>
<reference evidence="8 9" key="1">
    <citation type="submission" date="2016-11" db="EMBL/GenBank/DDBJ databases">
        <title>The macronuclear genome of Stentor coeruleus: a giant cell with tiny introns.</title>
        <authorList>
            <person name="Slabodnick M."/>
            <person name="Ruby J.G."/>
            <person name="Reiff S.B."/>
            <person name="Swart E.C."/>
            <person name="Gosai S."/>
            <person name="Prabakaran S."/>
            <person name="Witkowska E."/>
            <person name="Larue G.E."/>
            <person name="Fisher S."/>
            <person name="Freeman R.M."/>
            <person name="Gunawardena J."/>
            <person name="Chu W."/>
            <person name="Stover N.A."/>
            <person name="Gregory B.D."/>
            <person name="Nowacki M."/>
            <person name="Derisi J."/>
            <person name="Roy S.W."/>
            <person name="Marshall W.F."/>
            <person name="Sood P."/>
        </authorList>
    </citation>
    <scope>NUCLEOTIDE SEQUENCE [LARGE SCALE GENOMIC DNA]</scope>
    <source>
        <strain evidence="8">WM001</strain>
    </source>
</reference>
<dbReference type="FunFam" id="1.10.510.10:FF:000596">
    <property type="entry name" value="CK1 family protein kinase"/>
    <property type="match status" value="1"/>
</dbReference>
<dbReference type="Proteomes" id="UP000187209">
    <property type="component" value="Unassembled WGS sequence"/>
</dbReference>
<evidence type="ECO:0000256" key="4">
    <source>
        <dbReference type="ARBA" id="ARBA00023860"/>
    </source>
</evidence>
<keyword evidence="6" id="KW-0723">Serine/threonine-protein kinase</keyword>
<dbReference type="PROSITE" id="PS50011">
    <property type="entry name" value="PROTEIN_KINASE_DOM"/>
    <property type="match status" value="1"/>
</dbReference>
<dbReference type="GO" id="GO:0004674">
    <property type="term" value="F:protein serine/threonine kinase activity"/>
    <property type="evidence" value="ECO:0007669"/>
    <property type="project" value="UniProtKB-KW"/>
</dbReference>
<evidence type="ECO:0000256" key="1">
    <source>
        <dbReference type="ARBA" id="ARBA00012513"/>
    </source>
</evidence>
<sequence>MLEIRVGNKFRLGKKIGSGSFGEIFLGINIQSNEEVAVKLENISCRHPQLNYESKILKLLQEGEGVPSMIWFGNEGIYNVLIMELLGPSLEDLFLYCNRKFSLKTVLMIADQILSRIEFMHSKNFIHRDIKPDNFLIGLGNKSNTIFMIDFGLAKKFRDSKNFAHIPFKEGKSLTGTARYASISTHMGYEQSRRDDIESLFYVVAYLLLGGLPWQGITAQTKQEKYSKILDKKKNSIIDHTYQDLPQELLMYFSYCRSLKFEEKPDYVYLKSLFRDAMNKENFNHDFIYDWTIQNYSTHKQLRSKIIDDLRKNNTLEESRQALNESHIVSIQPTTVQVQIPLTDEKSKNKCLVF</sequence>
<keyword evidence="9" id="KW-1185">Reference proteome</keyword>
<gene>
    <name evidence="8" type="ORF">SteCoe_25860</name>
</gene>
<comment type="similarity">
    <text evidence="6">Belongs to the protein kinase superfamily.</text>
</comment>
<dbReference type="InterPro" id="IPR017441">
    <property type="entry name" value="Protein_kinase_ATP_BS"/>
</dbReference>
<dbReference type="Gene3D" id="1.10.510.10">
    <property type="entry name" value="Transferase(Phosphotransferase) domain 1"/>
    <property type="match status" value="1"/>
</dbReference>
<dbReference type="SMART" id="SM00220">
    <property type="entry name" value="S_TKc"/>
    <property type="match status" value="1"/>
</dbReference>
<evidence type="ECO:0000256" key="3">
    <source>
        <dbReference type="ARBA" id="ARBA00022840"/>
    </source>
</evidence>
<dbReference type="InterPro" id="IPR011009">
    <property type="entry name" value="Kinase-like_dom_sf"/>
</dbReference>
<evidence type="ECO:0000259" key="7">
    <source>
        <dbReference type="PROSITE" id="PS50011"/>
    </source>
</evidence>
<feature type="domain" description="Protein kinase" evidence="7">
    <location>
        <begin position="10"/>
        <end position="288"/>
    </location>
</feature>
<dbReference type="PROSITE" id="PS00108">
    <property type="entry name" value="PROTEIN_KINASE_ST"/>
    <property type="match status" value="1"/>
</dbReference>
<dbReference type="AlphaFoldDB" id="A0A1R2BEA1"/>
<dbReference type="InterPro" id="IPR008271">
    <property type="entry name" value="Ser/Thr_kinase_AS"/>
</dbReference>
<keyword evidence="3 5" id="KW-0067">ATP-binding</keyword>
<feature type="binding site" evidence="5">
    <location>
        <position position="39"/>
    </location>
    <ligand>
        <name>ATP</name>
        <dbReference type="ChEBI" id="CHEBI:30616"/>
    </ligand>
</feature>
<evidence type="ECO:0000313" key="9">
    <source>
        <dbReference type="Proteomes" id="UP000187209"/>
    </source>
</evidence>
<keyword evidence="6" id="KW-0808">Transferase</keyword>
<dbReference type="Pfam" id="PF00069">
    <property type="entry name" value="Pkinase"/>
    <property type="match status" value="1"/>
</dbReference>
<dbReference type="GO" id="GO:0005524">
    <property type="term" value="F:ATP binding"/>
    <property type="evidence" value="ECO:0007669"/>
    <property type="project" value="UniProtKB-UniRule"/>
</dbReference>
<evidence type="ECO:0000256" key="2">
    <source>
        <dbReference type="ARBA" id="ARBA00022741"/>
    </source>
</evidence>
<evidence type="ECO:0000256" key="6">
    <source>
        <dbReference type="RuleBase" id="RU000304"/>
    </source>
</evidence>
<keyword evidence="2 5" id="KW-0547">Nucleotide-binding</keyword>
<comment type="caution">
    <text evidence="8">The sequence shown here is derived from an EMBL/GenBank/DDBJ whole genome shotgun (WGS) entry which is preliminary data.</text>
</comment>
<dbReference type="SUPFAM" id="SSF56112">
    <property type="entry name" value="Protein kinase-like (PK-like)"/>
    <property type="match status" value="1"/>
</dbReference>
<organism evidence="8 9">
    <name type="scientific">Stentor coeruleus</name>
    <dbReference type="NCBI Taxonomy" id="5963"/>
    <lineage>
        <taxon>Eukaryota</taxon>
        <taxon>Sar</taxon>
        <taxon>Alveolata</taxon>
        <taxon>Ciliophora</taxon>
        <taxon>Postciliodesmatophora</taxon>
        <taxon>Heterotrichea</taxon>
        <taxon>Heterotrichida</taxon>
        <taxon>Stentoridae</taxon>
        <taxon>Stentor</taxon>
    </lineage>
</organism>
<protein>
    <recommendedName>
        <fullName evidence="4">Casein kinase I</fullName>
        <ecNumber evidence="1">2.7.11.1</ecNumber>
    </recommendedName>
</protein>
<proteinExistence type="inferred from homology"/>
<evidence type="ECO:0000256" key="5">
    <source>
        <dbReference type="PROSITE-ProRule" id="PRU10141"/>
    </source>
</evidence>
<dbReference type="PROSITE" id="PS00107">
    <property type="entry name" value="PROTEIN_KINASE_ATP"/>
    <property type="match status" value="1"/>
</dbReference>
<dbReference type="PANTHER" id="PTHR11909">
    <property type="entry name" value="CASEIN KINASE-RELATED"/>
    <property type="match status" value="1"/>
</dbReference>
<name>A0A1R2BEA1_9CILI</name>
<dbReference type="InterPro" id="IPR000719">
    <property type="entry name" value="Prot_kinase_dom"/>
</dbReference>
<dbReference type="CDD" id="cd14016">
    <property type="entry name" value="STKc_CK1"/>
    <property type="match status" value="1"/>
</dbReference>
<dbReference type="EMBL" id="MPUH01000711">
    <property type="protein sequence ID" value="OMJ75084.1"/>
    <property type="molecule type" value="Genomic_DNA"/>
</dbReference>
<keyword evidence="6" id="KW-0418">Kinase</keyword>